<dbReference type="EMBL" id="FOWE01000002">
    <property type="protein sequence ID" value="SFN98985.1"/>
    <property type="molecule type" value="Genomic_DNA"/>
</dbReference>
<evidence type="ECO:0000313" key="3">
    <source>
        <dbReference type="EMBL" id="SFN98985.1"/>
    </source>
</evidence>
<keyword evidence="2" id="KW-1133">Transmembrane helix</keyword>
<protein>
    <submittedName>
        <fullName evidence="3">Capsular polysaccharide biosynthesis protein</fullName>
    </submittedName>
</protein>
<dbReference type="AlphaFoldDB" id="A0A1I5DI96"/>
<dbReference type="Proteomes" id="UP000183642">
    <property type="component" value="Unassembled WGS sequence"/>
</dbReference>
<keyword evidence="2" id="KW-0472">Membrane</keyword>
<dbReference type="OrthoDB" id="3379489at2"/>
<reference evidence="4" key="1">
    <citation type="submission" date="2016-10" db="EMBL/GenBank/DDBJ databases">
        <authorList>
            <person name="Varghese N."/>
            <person name="Submissions S."/>
        </authorList>
    </citation>
    <scope>NUCLEOTIDE SEQUENCE [LARGE SCALE GENOMIC DNA]</scope>
    <source>
        <strain evidence="4">DSM 43161</strain>
    </source>
</reference>
<sequence length="275" mass="28278">MDLFAILSSLRRHLIVTVLVLGATLVGAVALLAFMPRDYRATASYVLVNPLPPPTDEEIAANPSLAQGNRDNPYLRFTSEATVGQVLAGRVNSGTVREALAAQGANPAYELAPSPSSAQIIDVAGTGTSAAEAEATLRLVSERMVQELYDAQTVNGADDAALIEALPVAEPTPASVVLSGTVRSLVGVVGAGVVVLFVTISLAEARDARRRELEAGAEPAEGTPGAGAGAAGPLPGTGAPERPRPVEDLLDPDDADLRSELLDHRPEAAGTRPGL</sequence>
<feature type="compositionally biased region" description="Basic and acidic residues" evidence="1">
    <location>
        <begin position="255"/>
        <end position="267"/>
    </location>
</feature>
<keyword evidence="2" id="KW-0812">Transmembrane</keyword>
<accession>A0A1I5DI96</accession>
<feature type="transmembrane region" description="Helical" evidence="2">
    <location>
        <begin position="12"/>
        <end position="35"/>
    </location>
</feature>
<dbReference type="RefSeq" id="WP_075012232.1">
    <property type="nucleotide sequence ID" value="NZ_FOWE01000002.1"/>
</dbReference>
<evidence type="ECO:0000256" key="1">
    <source>
        <dbReference type="SAM" id="MobiDB-lite"/>
    </source>
</evidence>
<gene>
    <name evidence="3" type="ORF">SAMN05660359_00804</name>
</gene>
<proteinExistence type="predicted"/>
<feature type="region of interest" description="Disordered" evidence="1">
    <location>
        <begin position="213"/>
        <end position="275"/>
    </location>
</feature>
<feature type="transmembrane region" description="Helical" evidence="2">
    <location>
        <begin position="185"/>
        <end position="203"/>
    </location>
</feature>
<keyword evidence="4" id="KW-1185">Reference proteome</keyword>
<evidence type="ECO:0000256" key="2">
    <source>
        <dbReference type="SAM" id="Phobius"/>
    </source>
</evidence>
<name>A0A1I5DI96_9ACTN</name>
<feature type="compositionally biased region" description="Low complexity" evidence="1">
    <location>
        <begin position="231"/>
        <end position="240"/>
    </location>
</feature>
<evidence type="ECO:0000313" key="4">
    <source>
        <dbReference type="Proteomes" id="UP000183642"/>
    </source>
</evidence>
<organism evidence="3 4">
    <name type="scientific">Geodermatophilus obscurus</name>
    <dbReference type="NCBI Taxonomy" id="1861"/>
    <lineage>
        <taxon>Bacteria</taxon>
        <taxon>Bacillati</taxon>
        <taxon>Actinomycetota</taxon>
        <taxon>Actinomycetes</taxon>
        <taxon>Geodermatophilales</taxon>
        <taxon>Geodermatophilaceae</taxon>
        <taxon>Geodermatophilus</taxon>
    </lineage>
</organism>